<comment type="subcellular location">
    <subcellularLocation>
        <location evidence="10">Cell inner membrane</location>
        <topology evidence="10">Multi-pass membrane protein</topology>
    </subcellularLocation>
    <subcellularLocation>
        <location evidence="1">Cell membrane</location>
        <topology evidence="1">Multi-pass membrane protein</topology>
    </subcellularLocation>
</comment>
<keyword evidence="10" id="KW-0997">Cell inner membrane</keyword>
<evidence type="ECO:0000313" key="13">
    <source>
        <dbReference type="EMBL" id="RST31308.1"/>
    </source>
</evidence>
<keyword evidence="5 10" id="KW-1133">Transmembrane helix</keyword>
<dbReference type="AlphaFoldDB" id="A0A429VBG0"/>
<feature type="transmembrane region" description="Helical" evidence="10">
    <location>
        <begin position="332"/>
        <end position="356"/>
    </location>
</feature>
<dbReference type="InterPro" id="IPR004705">
    <property type="entry name" value="Cation/H_exchanger_CPA1_bac"/>
</dbReference>
<feature type="compositionally biased region" description="Basic and acidic residues" evidence="11">
    <location>
        <begin position="546"/>
        <end position="555"/>
    </location>
</feature>
<evidence type="ECO:0000259" key="12">
    <source>
        <dbReference type="Pfam" id="PF00999"/>
    </source>
</evidence>
<dbReference type="PANTHER" id="PTHR10110:SF86">
    <property type="entry name" value="SODIUM_HYDROGEN EXCHANGER 7"/>
    <property type="match status" value="1"/>
</dbReference>
<feature type="transmembrane region" description="Helical" evidence="10">
    <location>
        <begin position="142"/>
        <end position="164"/>
    </location>
</feature>
<evidence type="ECO:0000256" key="6">
    <source>
        <dbReference type="ARBA" id="ARBA00023053"/>
    </source>
</evidence>
<dbReference type="Pfam" id="PF00999">
    <property type="entry name" value="Na_H_Exchanger"/>
    <property type="match status" value="1"/>
</dbReference>
<keyword evidence="6 10" id="KW-0915">Sodium</keyword>
<feature type="domain" description="Cation/H+ exchanger transmembrane" evidence="12">
    <location>
        <begin position="42"/>
        <end position="430"/>
    </location>
</feature>
<feature type="transmembrane region" description="Helical" evidence="10">
    <location>
        <begin position="209"/>
        <end position="227"/>
    </location>
</feature>
<organism evidence="13 14">
    <name type="scientific">Sphingomonas ginkgonis</name>
    <dbReference type="NCBI Taxonomy" id="2315330"/>
    <lineage>
        <taxon>Bacteria</taxon>
        <taxon>Pseudomonadati</taxon>
        <taxon>Pseudomonadota</taxon>
        <taxon>Alphaproteobacteria</taxon>
        <taxon>Sphingomonadales</taxon>
        <taxon>Sphingomonadaceae</taxon>
        <taxon>Sphingomonas</taxon>
    </lineage>
</organism>
<reference evidence="13 14" key="1">
    <citation type="submission" date="2018-12" db="EMBL/GenBank/DDBJ databases">
        <title>Sphingomonas sp. HMF7854 Genome sequencing and assembly.</title>
        <authorList>
            <person name="Cha I."/>
            <person name="Kang H."/>
            <person name="Kim H."/>
            <person name="Kang J."/>
            <person name="Joh K."/>
        </authorList>
    </citation>
    <scope>NUCLEOTIDE SEQUENCE [LARGE SCALE GENOMIC DNA]</scope>
    <source>
        <strain evidence="13 14">HMF7854</strain>
    </source>
</reference>
<evidence type="ECO:0000256" key="5">
    <source>
        <dbReference type="ARBA" id="ARBA00022989"/>
    </source>
</evidence>
<feature type="transmembrane region" description="Helical" evidence="10">
    <location>
        <begin position="85"/>
        <end position="102"/>
    </location>
</feature>
<dbReference type="GO" id="GO:0015386">
    <property type="term" value="F:potassium:proton antiporter activity"/>
    <property type="evidence" value="ECO:0007669"/>
    <property type="project" value="TreeGrafter"/>
</dbReference>
<evidence type="ECO:0000256" key="3">
    <source>
        <dbReference type="ARBA" id="ARBA00022475"/>
    </source>
</evidence>
<feature type="transmembrane region" description="Helical" evidence="10">
    <location>
        <begin position="185"/>
        <end position="203"/>
    </location>
</feature>
<dbReference type="NCBIfam" id="TIGR00831">
    <property type="entry name" value="a_cpa1"/>
    <property type="match status" value="1"/>
</dbReference>
<dbReference type="Gene3D" id="6.10.140.1330">
    <property type="match status" value="1"/>
</dbReference>
<keyword evidence="10" id="KW-0050">Antiport</keyword>
<feature type="transmembrane region" description="Helical" evidence="10">
    <location>
        <begin position="59"/>
        <end position="79"/>
    </location>
</feature>
<proteinExistence type="inferred from homology"/>
<feature type="compositionally biased region" description="Basic and acidic residues" evidence="11">
    <location>
        <begin position="524"/>
        <end position="538"/>
    </location>
</feature>
<dbReference type="EMBL" id="RWJF01000001">
    <property type="protein sequence ID" value="RST31308.1"/>
    <property type="molecule type" value="Genomic_DNA"/>
</dbReference>
<evidence type="ECO:0000256" key="1">
    <source>
        <dbReference type="ARBA" id="ARBA00004651"/>
    </source>
</evidence>
<dbReference type="GO" id="GO:0005886">
    <property type="term" value="C:plasma membrane"/>
    <property type="evidence" value="ECO:0007669"/>
    <property type="project" value="UniProtKB-SubCell"/>
</dbReference>
<evidence type="ECO:0000313" key="14">
    <source>
        <dbReference type="Proteomes" id="UP000274661"/>
    </source>
</evidence>
<keyword evidence="14" id="KW-1185">Reference proteome</keyword>
<evidence type="ECO:0000256" key="10">
    <source>
        <dbReference type="RuleBase" id="RU366002"/>
    </source>
</evidence>
<keyword evidence="7 10" id="KW-0406">Ion transport</keyword>
<sequence>MDSLDLERRLARAVDDKLPGNSGNLQVKAPALHTFELLLVLVAASVALAFVAQRLRLPTAVMLVLGGIGLAFVPGIGTVEMDPELALALFLPPLLQASAYRTDWAAFRFNLRPIFLLAVGAVFFTAAAVTIVAKMLVPELPWWAVITLGAIVAPPDAVAAAAVLEQVRLPKRIVTVLEGESLINDASALVLYRFAVAAVLAGTSNFGDGVLQFFGVAIGGALAGWLVGRAAMWVFVLLQDTMLDITVSLLAGFVAYLLAEQFHASGVLAAVACGLVLGRRQHAEFTGESRLGLAAVWGFVEFLLTAIIFMLIGLQLRGIIGRLDNYDLLTLLWLGGAVSATLIIARFIWVFPAVWLPRVLSRRVREQDPLPPWSHAVVLSWAGMRGVVSLAAALALPLRFPGRDIIVFLAFCAILATLIVQGTTLGVVVRRLGLQEDDTLLPEPEMTQARAELATAALGAVQRQSDKDGPSNTGAAAELLDEYKVRAERASVAGQDLETKSGQLGAQQRMRLVAIEAARRELKEKTDQIDHDAHRELGEELDLEEQQVRRTLGDD</sequence>
<evidence type="ECO:0000256" key="4">
    <source>
        <dbReference type="ARBA" id="ARBA00022692"/>
    </source>
</evidence>
<evidence type="ECO:0000256" key="2">
    <source>
        <dbReference type="ARBA" id="ARBA00022448"/>
    </source>
</evidence>
<evidence type="ECO:0000256" key="7">
    <source>
        <dbReference type="ARBA" id="ARBA00023065"/>
    </source>
</evidence>
<feature type="transmembrane region" description="Helical" evidence="10">
    <location>
        <begin position="31"/>
        <end position="52"/>
    </location>
</feature>
<evidence type="ECO:0000256" key="9">
    <source>
        <dbReference type="ARBA" id="ARBA00023201"/>
    </source>
</evidence>
<feature type="transmembrane region" description="Helical" evidence="10">
    <location>
        <begin position="291"/>
        <end position="312"/>
    </location>
</feature>
<keyword evidence="2 10" id="KW-0813">Transport</keyword>
<dbReference type="InterPro" id="IPR018422">
    <property type="entry name" value="Cation/H_exchanger_CPA1"/>
</dbReference>
<keyword evidence="4 10" id="KW-0812">Transmembrane</keyword>
<dbReference type="OrthoDB" id="9809206at2"/>
<dbReference type="InterPro" id="IPR006153">
    <property type="entry name" value="Cation/H_exchanger_TM"/>
</dbReference>
<dbReference type="GO" id="GO:0015385">
    <property type="term" value="F:sodium:proton antiporter activity"/>
    <property type="evidence" value="ECO:0007669"/>
    <property type="project" value="InterPro"/>
</dbReference>
<dbReference type="GO" id="GO:0098719">
    <property type="term" value="P:sodium ion import across plasma membrane"/>
    <property type="evidence" value="ECO:0007669"/>
    <property type="project" value="TreeGrafter"/>
</dbReference>
<keyword evidence="3" id="KW-1003">Cell membrane</keyword>
<evidence type="ECO:0000256" key="8">
    <source>
        <dbReference type="ARBA" id="ARBA00023136"/>
    </source>
</evidence>
<feature type="transmembrane region" description="Helical" evidence="10">
    <location>
        <begin position="405"/>
        <end position="429"/>
    </location>
</feature>
<feature type="transmembrane region" description="Helical" evidence="10">
    <location>
        <begin position="114"/>
        <end position="136"/>
    </location>
</feature>
<accession>A0A429VBG0</accession>
<keyword evidence="8 10" id="KW-0472">Membrane</keyword>
<evidence type="ECO:0000256" key="11">
    <source>
        <dbReference type="SAM" id="MobiDB-lite"/>
    </source>
</evidence>
<name>A0A429VBG0_9SPHN</name>
<comment type="similarity">
    <text evidence="10">Belongs to the monovalent cation:proton antiporter 1 (CPA1) transporter (TC 2.A.36) family.</text>
</comment>
<protein>
    <submittedName>
        <fullName evidence="13">Na+/H+ antiporter</fullName>
    </submittedName>
</protein>
<comment type="caution">
    <text evidence="13">The sequence shown here is derived from an EMBL/GenBank/DDBJ whole genome shotgun (WGS) entry which is preliminary data.</text>
</comment>
<dbReference type="GO" id="GO:0051453">
    <property type="term" value="P:regulation of intracellular pH"/>
    <property type="evidence" value="ECO:0007669"/>
    <property type="project" value="TreeGrafter"/>
</dbReference>
<comment type="function">
    <text evidence="10">Na(+)/H(+) antiporter that extrudes sodium in exchange for external protons.</text>
</comment>
<feature type="transmembrane region" description="Helical" evidence="10">
    <location>
        <begin position="234"/>
        <end position="256"/>
    </location>
</feature>
<feature type="region of interest" description="Disordered" evidence="11">
    <location>
        <begin position="524"/>
        <end position="555"/>
    </location>
</feature>
<dbReference type="PANTHER" id="PTHR10110">
    <property type="entry name" value="SODIUM/HYDROGEN EXCHANGER"/>
    <property type="match status" value="1"/>
</dbReference>
<gene>
    <name evidence="13" type="ORF">HMF7854_11015</name>
</gene>
<dbReference type="Proteomes" id="UP000274661">
    <property type="component" value="Unassembled WGS sequence"/>
</dbReference>
<keyword evidence="9 10" id="KW-0739">Sodium transport</keyword>
<feature type="transmembrane region" description="Helical" evidence="10">
    <location>
        <begin position="377"/>
        <end position="399"/>
    </location>
</feature>